<dbReference type="Pfam" id="PF01699">
    <property type="entry name" value="Na_Ca_ex"/>
    <property type="match status" value="2"/>
</dbReference>
<evidence type="ECO:0000259" key="10">
    <source>
        <dbReference type="Pfam" id="PF01699"/>
    </source>
</evidence>
<dbReference type="STRING" id="93625.A0A409VMP2"/>
<feature type="domain" description="Sodium/calcium exchanger membrane region" evidence="10">
    <location>
        <begin position="54"/>
        <end position="212"/>
    </location>
</feature>
<dbReference type="InterPro" id="IPR004713">
    <property type="entry name" value="CaH_exchang"/>
</dbReference>
<feature type="domain" description="Sodium/calcium exchanger membrane region" evidence="10">
    <location>
        <begin position="317"/>
        <end position="459"/>
    </location>
</feature>
<dbReference type="GO" id="GO:0000329">
    <property type="term" value="C:fungal-type vacuole membrane"/>
    <property type="evidence" value="ECO:0007669"/>
    <property type="project" value="TreeGrafter"/>
</dbReference>
<feature type="transmembrane region" description="Helical" evidence="9">
    <location>
        <begin position="86"/>
        <end position="108"/>
    </location>
</feature>
<feature type="transmembrane region" description="Helical" evidence="9">
    <location>
        <begin position="311"/>
        <end position="331"/>
    </location>
</feature>
<dbReference type="Gene3D" id="1.20.1420.30">
    <property type="entry name" value="NCX, central ion-binding region"/>
    <property type="match status" value="2"/>
</dbReference>
<dbReference type="InterPro" id="IPR044880">
    <property type="entry name" value="NCX_ion-bd_dom_sf"/>
</dbReference>
<feature type="transmembrane region" description="Helical" evidence="9">
    <location>
        <begin position="441"/>
        <end position="461"/>
    </location>
</feature>
<keyword evidence="7 9" id="KW-0472">Membrane</keyword>
<dbReference type="EMBL" id="NHYD01003973">
    <property type="protein sequence ID" value="PPQ67524.1"/>
    <property type="molecule type" value="Genomic_DNA"/>
</dbReference>
<proteinExistence type="inferred from homology"/>
<feature type="transmembrane region" description="Helical" evidence="9">
    <location>
        <begin position="188"/>
        <end position="210"/>
    </location>
</feature>
<dbReference type="AlphaFoldDB" id="A0A409VMP2"/>
<evidence type="ECO:0000256" key="6">
    <source>
        <dbReference type="ARBA" id="ARBA00023065"/>
    </source>
</evidence>
<evidence type="ECO:0000256" key="9">
    <source>
        <dbReference type="SAM" id="Phobius"/>
    </source>
</evidence>
<feature type="compositionally biased region" description="Polar residues" evidence="8">
    <location>
        <begin position="271"/>
        <end position="281"/>
    </location>
</feature>
<feature type="transmembrane region" description="Helical" evidence="9">
    <location>
        <begin position="21"/>
        <end position="42"/>
    </location>
</feature>
<dbReference type="FunCoup" id="A0A409VMP2">
    <property type="interactions" value="28"/>
</dbReference>
<sequence>MILSPPRPVGEAPSVFESLKAILFASWLNVLLVFIPVSWALHFALPQSFANRDTIIFVFSFLAIIPLAKLLGFATEELSLRVGQTLAGLLNATLGNAVELIVAIIALIKCELRVVQASLVGSILSNLLLVLGMCFFAGGMKYSEQGFGISAVQLNSSLLAISVIAVLLPAAFHFAADPSLTDAQEAHDILAVSHGVAIILLFIYAAYLFFQLYSHTALYQDKGEHSIVSTDYATPKFGMKAIRNFRHRHDAADIEASTTGSTRAPNGADSVESSQTMTSGSPAHVRYEDSAHTHVPTITEKEHDEEEKPSLSVAVTVGLLVVVTVLVAITAEWLVDSIDGMTDGGHISKEFVGMILLPIVGNAAEHVTAVTVSVKDKLNLSLGVAVGSSIQIALFVIPFIVVLGWILGKPMTLLFDPYESVAMFLAVLTVNYVVQDGKSNWLEGFILMCLYIILGVTFWFYPGISSNFLLPNIVC</sequence>
<accession>A0A409VMP2</accession>
<comment type="similarity">
    <text evidence="2">Belongs to the Ca(2+):cation antiporter (CaCA) (TC 2.A.19) family.</text>
</comment>
<dbReference type="InterPro" id="IPR004837">
    <property type="entry name" value="NaCa_Exmemb"/>
</dbReference>
<feature type="region of interest" description="Disordered" evidence="8">
    <location>
        <begin position="254"/>
        <end position="285"/>
    </location>
</feature>
<evidence type="ECO:0000256" key="2">
    <source>
        <dbReference type="ARBA" id="ARBA00008170"/>
    </source>
</evidence>
<reference evidence="11 12" key="1">
    <citation type="journal article" date="2018" name="Evol. Lett.">
        <title>Horizontal gene cluster transfer increased hallucinogenic mushroom diversity.</title>
        <authorList>
            <person name="Reynolds H.T."/>
            <person name="Vijayakumar V."/>
            <person name="Gluck-Thaler E."/>
            <person name="Korotkin H.B."/>
            <person name="Matheny P.B."/>
            <person name="Slot J.C."/>
        </authorList>
    </citation>
    <scope>NUCLEOTIDE SEQUENCE [LARGE SCALE GENOMIC DNA]</scope>
    <source>
        <strain evidence="11 12">2631</strain>
    </source>
</reference>
<dbReference type="GO" id="GO:0012505">
    <property type="term" value="C:endomembrane system"/>
    <property type="evidence" value="ECO:0007669"/>
    <property type="project" value="UniProtKB-SubCell"/>
</dbReference>
<protein>
    <recommendedName>
        <fullName evidence="10">Sodium/calcium exchanger membrane region domain-containing protein</fullName>
    </recommendedName>
</protein>
<evidence type="ECO:0000256" key="1">
    <source>
        <dbReference type="ARBA" id="ARBA00004127"/>
    </source>
</evidence>
<feature type="transmembrane region" description="Helical" evidence="9">
    <location>
        <begin position="114"/>
        <end position="137"/>
    </location>
</feature>
<keyword evidence="5 9" id="KW-1133">Transmembrane helix</keyword>
<dbReference type="InParanoid" id="A0A409VMP2"/>
<comment type="subcellular location">
    <subcellularLocation>
        <location evidence="1">Endomembrane system</location>
        <topology evidence="1">Multi-pass membrane protein</topology>
    </subcellularLocation>
</comment>
<dbReference type="PANTHER" id="PTHR31503">
    <property type="entry name" value="VACUOLAR CALCIUM ION TRANSPORTER"/>
    <property type="match status" value="1"/>
</dbReference>
<feature type="transmembrane region" description="Helical" evidence="9">
    <location>
        <begin position="384"/>
        <end position="406"/>
    </location>
</feature>
<dbReference type="FunFam" id="1.20.1420.30:FF:000024">
    <property type="entry name" value="Calcium/proton exchanger, variant"/>
    <property type="match status" value="1"/>
</dbReference>
<keyword evidence="4 9" id="KW-0812">Transmembrane</keyword>
<dbReference type="GO" id="GO:0015369">
    <property type="term" value="F:calcium:proton antiporter activity"/>
    <property type="evidence" value="ECO:0007669"/>
    <property type="project" value="TreeGrafter"/>
</dbReference>
<evidence type="ECO:0000313" key="11">
    <source>
        <dbReference type="EMBL" id="PPQ67524.1"/>
    </source>
</evidence>
<keyword evidence="3" id="KW-0813">Transport</keyword>
<feature type="transmembrane region" description="Helical" evidence="9">
    <location>
        <begin position="158"/>
        <end position="176"/>
    </location>
</feature>
<evidence type="ECO:0000256" key="5">
    <source>
        <dbReference type="ARBA" id="ARBA00022989"/>
    </source>
</evidence>
<dbReference type="PANTHER" id="PTHR31503:SF20">
    <property type="entry name" value="CA(2+)_H(+) EXCHANGER, PUTATIVE (EUROFUNG)-RELATED"/>
    <property type="match status" value="1"/>
</dbReference>
<dbReference type="Proteomes" id="UP000283269">
    <property type="component" value="Unassembled WGS sequence"/>
</dbReference>
<keyword evidence="12" id="KW-1185">Reference proteome</keyword>
<feature type="transmembrane region" description="Helical" evidence="9">
    <location>
        <begin position="54"/>
        <end position="74"/>
    </location>
</feature>
<feature type="transmembrane region" description="Helical" evidence="9">
    <location>
        <begin position="418"/>
        <end position="434"/>
    </location>
</feature>
<evidence type="ECO:0000313" key="12">
    <source>
        <dbReference type="Proteomes" id="UP000283269"/>
    </source>
</evidence>
<feature type="transmembrane region" description="Helical" evidence="9">
    <location>
        <begin position="351"/>
        <end position="372"/>
    </location>
</feature>
<comment type="caution">
    <text evidence="11">The sequence shown here is derived from an EMBL/GenBank/DDBJ whole genome shotgun (WGS) entry which is preliminary data.</text>
</comment>
<evidence type="ECO:0000256" key="8">
    <source>
        <dbReference type="SAM" id="MobiDB-lite"/>
    </source>
</evidence>
<dbReference type="GO" id="GO:0006874">
    <property type="term" value="P:intracellular calcium ion homeostasis"/>
    <property type="evidence" value="ECO:0007669"/>
    <property type="project" value="TreeGrafter"/>
</dbReference>
<keyword evidence="6" id="KW-0406">Ion transport</keyword>
<gene>
    <name evidence="11" type="ORF">CVT25_006065</name>
</gene>
<dbReference type="OrthoDB" id="1699231at2759"/>
<evidence type="ECO:0000256" key="4">
    <source>
        <dbReference type="ARBA" id="ARBA00022692"/>
    </source>
</evidence>
<organism evidence="11 12">
    <name type="scientific">Psilocybe cyanescens</name>
    <dbReference type="NCBI Taxonomy" id="93625"/>
    <lineage>
        <taxon>Eukaryota</taxon>
        <taxon>Fungi</taxon>
        <taxon>Dikarya</taxon>
        <taxon>Basidiomycota</taxon>
        <taxon>Agaricomycotina</taxon>
        <taxon>Agaricomycetes</taxon>
        <taxon>Agaricomycetidae</taxon>
        <taxon>Agaricales</taxon>
        <taxon>Agaricineae</taxon>
        <taxon>Strophariaceae</taxon>
        <taxon>Psilocybe</taxon>
    </lineage>
</organism>
<evidence type="ECO:0000256" key="3">
    <source>
        <dbReference type="ARBA" id="ARBA00022448"/>
    </source>
</evidence>
<name>A0A409VMP2_PSICY</name>
<evidence type="ECO:0000256" key="7">
    <source>
        <dbReference type="ARBA" id="ARBA00023136"/>
    </source>
</evidence>